<proteinExistence type="predicted"/>
<keyword evidence="2 4" id="KW-0863">Zinc-finger</keyword>
<keyword evidence="3" id="KW-0862">Zinc</keyword>
<evidence type="ECO:0000259" key="6">
    <source>
        <dbReference type="PROSITE" id="PS50157"/>
    </source>
</evidence>
<dbReference type="SUPFAM" id="SSF57667">
    <property type="entry name" value="beta-beta-alpha zinc fingers"/>
    <property type="match status" value="1"/>
</dbReference>
<dbReference type="GO" id="GO:0000978">
    <property type="term" value="F:RNA polymerase II cis-regulatory region sequence-specific DNA binding"/>
    <property type="evidence" value="ECO:0007669"/>
    <property type="project" value="TreeGrafter"/>
</dbReference>
<evidence type="ECO:0000256" key="5">
    <source>
        <dbReference type="SAM" id="MobiDB-lite"/>
    </source>
</evidence>
<keyword evidence="1" id="KW-0479">Metal-binding</keyword>
<dbReference type="PANTHER" id="PTHR23235">
    <property type="entry name" value="KRUEPPEL-LIKE TRANSCRIPTION FACTOR"/>
    <property type="match status" value="1"/>
</dbReference>
<organism evidence="7 8">
    <name type="scientific">Parelaphostrongylus tenuis</name>
    <name type="common">Meningeal worm</name>
    <dbReference type="NCBI Taxonomy" id="148309"/>
    <lineage>
        <taxon>Eukaryota</taxon>
        <taxon>Metazoa</taxon>
        <taxon>Ecdysozoa</taxon>
        <taxon>Nematoda</taxon>
        <taxon>Chromadorea</taxon>
        <taxon>Rhabditida</taxon>
        <taxon>Rhabditina</taxon>
        <taxon>Rhabditomorpha</taxon>
        <taxon>Strongyloidea</taxon>
        <taxon>Metastrongylidae</taxon>
        <taxon>Parelaphostrongylus</taxon>
    </lineage>
</organism>
<dbReference type="Pfam" id="PF00096">
    <property type="entry name" value="zf-C2H2"/>
    <property type="match status" value="1"/>
</dbReference>
<dbReference type="FunFam" id="3.30.160.60:FF:002343">
    <property type="entry name" value="Zinc finger protein 33A"/>
    <property type="match status" value="1"/>
</dbReference>
<keyword evidence="8" id="KW-1185">Reference proteome</keyword>
<dbReference type="GO" id="GO:0008270">
    <property type="term" value="F:zinc ion binding"/>
    <property type="evidence" value="ECO:0007669"/>
    <property type="project" value="UniProtKB-KW"/>
</dbReference>
<gene>
    <name evidence="7" type="primary">SPTF-3_1</name>
    <name evidence="7" type="ORF">KIN20_003546</name>
</gene>
<evidence type="ECO:0000313" key="8">
    <source>
        <dbReference type="Proteomes" id="UP001196413"/>
    </source>
</evidence>
<name>A0AAD5QEH3_PARTN</name>
<dbReference type="GO" id="GO:0000981">
    <property type="term" value="F:DNA-binding transcription factor activity, RNA polymerase II-specific"/>
    <property type="evidence" value="ECO:0007669"/>
    <property type="project" value="TreeGrafter"/>
</dbReference>
<feature type="region of interest" description="Disordered" evidence="5">
    <location>
        <begin position="44"/>
        <end position="75"/>
    </location>
</feature>
<dbReference type="PROSITE" id="PS50157">
    <property type="entry name" value="ZINC_FINGER_C2H2_2"/>
    <property type="match status" value="1"/>
</dbReference>
<evidence type="ECO:0000256" key="2">
    <source>
        <dbReference type="ARBA" id="ARBA00022771"/>
    </source>
</evidence>
<evidence type="ECO:0000256" key="4">
    <source>
        <dbReference type="PROSITE-ProRule" id="PRU00042"/>
    </source>
</evidence>
<feature type="compositionally biased region" description="Polar residues" evidence="5">
    <location>
        <begin position="58"/>
        <end position="75"/>
    </location>
</feature>
<dbReference type="Gene3D" id="3.30.160.60">
    <property type="entry name" value="Classic Zinc Finger"/>
    <property type="match status" value="2"/>
</dbReference>
<comment type="caution">
    <text evidence="7">The sequence shown here is derived from an EMBL/GenBank/DDBJ whole genome shotgun (WGS) entry which is preliminary data.</text>
</comment>
<evidence type="ECO:0000256" key="1">
    <source>
        <dbReference type="ARBA" id="ARBA00022723"/>
    </source>
</evidence>
<reference evidence="7" key="1">
    <citation type="submission" date="2021-06" db="EMBL/GenBank/DDBJ databases">
        <title>Parelaphostrongylus tenuis whole genome reference sequence.</title>
        <authorList>
            <person name="Garwood T.J."/>
            <person name="Larsen P.A."/>
            <person name="Fountain-Jones N.M."/>
            <person name="Garbe J.R."/>
            <person name="Macchietto M.G."/>
            <person name="Kania S.A."/>
            <person name="Gerhold R.W."/>
            <person name="Richards J.E."/>
            <person name="Wolf T.M."/>
        </authorList>
    </citation>
    <scope>NUCLEOTIDE SEQUENCE</scope>
    <source>
        <strain evidence="7">MNPRO001-30</strain>
        <tissue evidence="7">Meninges</tissue>
    </source>
</reference>
<feature type="region of interest" description="Disordered" evidence="5">
    <location>
        <begin position="1"/>
        <end position="21"/>
    </location>
</feature>
<dbReference type="Proteomes" id="UP001196413">
    <property type="component" value="Unassembled WGS sequence"/>
</dbReference>
<protein>
    <submittedName>
        <fullName evidence="7">ZnF_C2H2</fullName>
    </submittedName>
</protein>
<dbReference type="SMART" id="SM00355">
    <property type="entry name" value="ZnF_C2H2"/>
    <property type="match status" value="1"/>
</dbReference>
<dbReference type="AlphaFoldDB" id="A0AAD5QEH3"/>
<accession>A0AAD5QEH3</accession>
<dbReference type="PANTHER" id="PTHR23235:SF165">
    <property type="entry name" value="TRANSCRIPTION FACTOR BTD"/>
    <property type="match status" value="1"/>
</dbReference>
<dbReference type="InterPro" id="IPR036236">
    <property type="entry name" value="Znf_C2H2_sf"/>
</dbReference>
<sequence>MKTLDSGRAGGTPITQTPSQQQTTLGNFHFQQDPNNPQIWIITNDPAAAAPSSRHANHSNNQSARMPGGSESSNMMPRDYKMRSNIIVLLSNVFRNDELQRHRRTHTGEKRFACGDCGKKFTRSDHLTKHERTHTRKRMLMTQPLRVNYN</sequence>
<evidence type="ECO:0000313" key="7">
    <source>
        <dbReference type="EMBL" id="KAJ1348282.1"/>
    </source>
</evidence>
<evidence type="ECO:0000256" key="3">
    <source>
        <dbReference type="ARBA" id="ARBA00022833"/>
    </source>
</evidence>
<feature type="compositionally biased region" description="Low complexity" evidence="5">
    <location>
        <begin position="12"/>
        <end position="21"/>
    </location>
</feature>
<dbReference type="PROSITE" id="PS00028">
    <property type="entry name" value="ZINC_FINGER_C2H2_1"/>
    <property type="match status" value="1"/>
</dbReference>
<dbReference type="EMBL" id="JAHQIW010000471">
    <property type="protein sequence ID" value="KAJ1348282.1"/>
    <property type="molecule type" value="Genomic_DNA"/>
</dbReference>
<feature type="domain" description="C2H2-type" evidence="6">
    <location>
        <begin position="112"/>
        <end position="139"/>
    </location>
</feature>
<dbReference type="InterPro" id="IPR013087">
    <property type="entry name" value="Znf_C2H2_type"/>
</dbReference>